<evidence type="ECO:0000313" key="5">
    <source>
        <dbReference type="EnsemblMetazoa" id="CLYHEMP007907.3"/>
    </source>
</evidence>
<feature type="transmembrane region" description="Helical" evidence="2">
    <location>
        <begin position="520"/>
        <end position="541"/>
    </location>
</feature>
<dbReference type="Proteomes" id="UP000594262">
    <property type="component" value="Unplaced"/>
</dbReference>
<dbReference type="SMART" id="SM00703">
    <property type="entry name" value="NRF"/>
    <property type="match status" value="1"/>
</dbReference>
<reference evidence="5" key="1">
    <citation type="submission" date="2021-01" db="UniProtKB">
        <authorList>
            <consortium name="EnsemblMetazoa"/>
        </authorList>
    </citation>
    <scope>IDENTIFICATION</scope>
</reference>
<feature type="compositionally biased region" description="Polar residues" evidence="1">
    <location>
        <begin position="325"/>
        <end position="343"/>
    </location>
</feature>
<dbReference type="OrthoDB" id="207378at2759"/>
<feature type="transmembrane region" description="Helical" evidence="2">
    <location>
        <begin position="598"/>
        <end position="614"/>
    </location>
</feature>
<feature type="chain" id="PRO_5029549734" description="Nose resistant-to-fluoxetine protein N-terminal domain-containing protein" evidence="3">
    <location>
        <begin position="22"/>
        <end position="857"/>
    </location>
</feature>
<dbReference type="InterPro" id="IPR006621">
    <property type="entry name" value="Nose-resist-to-fluoxetine_N"/>
</dbReference>
<feature type="transmembrane region" description="Helical" evidence="2">
    <location>
        <begin position="679"/>
        <end position="696"/>
    </location>
</feature>
<dbReference type="InterPro" id="IPR052728">
    <property type="entry name" value="O2_lipid_transport_reg"/>
</dbReference>
<evidence type="ECO:0000256" key="2">
    <source>
        <dbReference type="SAM" id="Phobius"/>
    </source>
</evidence>
<dbReference type="Pfam" id="PF01757">
    <property type="entry name" value="Acyl_transf_3"/>
    <property type="match status" value="1"/>
</dbReference>
<dbReference type="AlphaFoldDB" id="A0A7M5U9N8"/>
<feature type="transmembrane region" description="Helical" evidence="2">
    <location>
        <begin position="288"/>
        <end position="312"/>
    </location>
</feature>
<proteinExistence type="predicted"/>
<feature type="domain" description="Nose resistant-to-fluoxetine protein N-terminal" evidence="4">
    <location>
        <begin position="173"/>
        <end position="275"/>
    </location>
</feature>
<keyword evidence="2" id="KW-1133">Transmembrane helix</keyword>
<evidence type="ECO:0000313" key="6">
    <source>
        <dbReference type="Proteomes" id="UP000594262"/>
    </source>
</evidence>
<feature type="transmembrane region" description="Helical" evidence="2">
    <location>
        <begin position="626"/>
        <end position="649"/>
    </location>
</feature>
<feature type="region of interest" description="Disordered" evidence="1">
    <location>
        <begin position="321"/>
        <end position="395"/>
    </location>
</feature>
<feature type="transmembrane region" description="Helical" evidence="2">
    <location>
        <begin position="478"/>
        <end position="500"/>
    </location>
</feature>
<protein>
    <recommendedName>
        <fullName evidence="4">Nose resistant-to-fluoxetine protein N-terminal domain-containing protein</fullName>
    </recommendedName>
</protein>
<accession>A0A7M5U9N8</accession>
<feature type="signal peptide" evidence="3">
    <location>
        <begin position="1"/>
        <end position="21"/>
    </location>
</feature>
<keyword evidence="2" id="KW-0472">Membrane</keyword>
<dbReference type="GO" id="GO:0016747">
    <property type="term" value="F:acyltransferase activity, transferring groups other than amino-acyl groups"/>
    <property type="evidence" value="ECO:0007669"/>
    <property type="project" value="InterPro"/>
</dbReference>
<keyword evidence="3" id="KW-0732">Signal</keyword>
<name>A0A7M5U9N8_9CNID</name>
<dbReference type="PANTHER" id="PTHR11161:SF0">
    <property type="entry name" value="O-ACYLTRANSFERASE LIKE PROTEIN"/>
    <property type="match status" value="1"/>
</dbReference>
<keyword evidence="6" id="KW-1185">Reference proteome</keyword>
<feature type="transmembrane region" description="Helical" evidence="2">
    <location>
        <begin position="435"/>
        <end position="455"/>
    </location>
</feature>
<organism evidence="5 6">
    <name type="scientific">Clytia hemisphaerica</name>
    <dbReference type="NCBI Taxonomy" id="252671"/>
    <lineage>
        <taxon>Eukaryota</taxon>
        <taxon>Metazoa</taxon>
        <taxon>Cnidaria</taxon>
        <taxon>Hydrozoa</taxon>
        <taxon>Hydroidolina</taxon>
        <taxon>Leptothecata</taxon>
        <taxon>Obeliida</taxon>
        <taxon>Clytiidae</taxon>
        <taxon>Clytia</taxon>
    </lineage>
</organism>
<dbReference type="EnsemblMetazoa" id="CLYHEMT007907.3">
    <property type="protein sequence ID" value="CLYHEMP007907.3"/>
    <property type="gene ID" value="CLYHEMG007907"/>
</dbReference>
<feature type="transmembrane region" description="Helical" evidence="2">
    <location>
        <begin position="787"/>
        <end position="807"/>
    </location>
</feature>
<sequence length="857" mass="97714">MARYFQQLILLMAISILSIHSTEINHPAIEESIKILRESKSLPEFTAIFHQIDLKNLLLNTTSGIDTPKYKAKYIKTVARTKNLHTFINTEKLIADIQTVASILDENTFLELVLKNIDALKSLNAFDWFSATQLNNKDDIAYLAGIPDGVSVECGTKFVEYFGKILTGNDTSLLFCLQNMQTALESPAGPMIDSWGKVSPRILINTQPHWLGAFEQCQSIPHAKYCAVDMVVMRKYPGVYGTCMPKQCTEHDIGSIYQSIFNRQMKMVKYLGVGHVNCVDEKIEYSNGFIATICLCCFILLLILLGTFADVMDVRIAPRERRPSQSKNGNVPRRTVSQVSRNGNGAIPLGDGENVQMIEVNGHGGEEGDGENSLDDDDVMLNDGDTPVEDEQQEKERRKKAAILQILLCFSLARNAKAVFSTEVPKRAIESINGIRAISMFWVILGHLFFFGTVIKNQDNPVHTVSMLMRRFSYQPVANAYVSVDTFFVLSGLLMSYLSLRRMDKTNGQMNIALLYLHRFIRITPPYMFVILFWTNVYPYMFTGPLAKQTRITGDGGNCAKYWWTNMLYFNNFYPEAMGETVKDKTCLGWSWYLANDMQFHILAPAILSAFFFLERRFKNSKFIHGGAFMITLVCCIVTIVIRMVLLIVHEFPGVISLGMMPDNPYPIKRRQDNLYVKPYVRFSPYIMGMLLGYVFSRKIKIPLNQRALSIVFWLLAFGFGYAVVFGPYVSGYKTKGDHFNKTENVLYGSLNEFTWSLAVVWVLYACHNGFAGVINSFLSWRFWIPLSRLTFGAYLLHPLVIFYFFLVQENPFHYQDNIMAFVYIANLFFSFVMAFILAMVVEYPVLNLEKLLFKHS</sequence>
<feature type="transmembrane region" description="Helical" evidence="2">
    <location>
        <begin position="819"/>
        <end position="842"/>
    </location>
</feature>
<dbReference type="InterPro" id="IPR002656">
    <property type="entry name" value="Acyl_transf_3_dom"/>
</dbReference>
<feature type="compositionally biased region" description="Acidic residues" evidence="1">
    <location>
        <begin position="367"/>
        <end position="393"/>
    </location>
</feature>
<evidence type="ECO:0000259" key="4">
    <source>
        <dbReference type="SMART" id="SM00703"/>
    </source>
</evidence>
<dbReference type="PANTHER" id="PTHR11161">
    <property type="entry name" value="O-ACYLTRANSFERASE"/>
    <property type="match status" value="1"/>
</dbReference>
<keyword evidence="2" id="KW-0812">Transmembrane</keyword>
<feature type="transmembrane region" description="Helical" evidence="2">
    <location>
        <begin position="708"/>
        <end position="730"/>
    </location>
</feature>
<feature type="transmembrane region" description="Helical" evidence="2">
    <location>
        <begin position="754"/>
        <end position="775"/>
    </location>
</feature>
<evidence type="ECO:0000256" key="1">
    <source>
        <dbReference type="SAM" id="MobiDB-lite"/>
    </source>
</evidence>
<evidence type="ECO:0000256" key="3">
    <source>
        <dbReference type="SAM" id="SignalP"/>
    </source>
</evidence>